<evidence type="ECO:0000313" key="4">
    <source>
        <dbReference type="Proteomes" id="UP001597261"/>
    </source>
</evidence>
<comment type="caution">
    <text evidence="3">The sequence shown here is derived from an EMBL/GenBank/DDBJ whole genome shotgun (WGS) entry which is preliminary data.</text>
</comment>
<dbReference type="InterPro" id="IPR045924">
    <property type="entry name" value="DUF6343"/>
</dbReference>
<sequence>MSEEPAGRSGHVPDPRHRPSAPADAGRGPVPRSRSGAIGRRWARTGTEPATAQSALRLRVVLSGAALPLFAAGAVLIGLWADNSQPGQSPSRGVLVVLAAVCGAIALVAALDLWALNRRLRRERGSHIRE</sequence>
<dbReference type="EMBL" id="JBHUDX010000013">
    <property type="protein sequence ID" value="MFD1657780.1"/>
    <property type="molecule type" value="Genomic_DNA"/>
</dbReference>
<keyword evidence="2" id="KW-0472">Membrane</keyword>
<dbReference type="Pfam" id="PF19870">
    <property type="entry name" value="DUF6343"/>
    <property type="match status" value="1"/>
</dbReference>
<dbReference type="Proteomes" id="UP001597261">
    <property type="component" value="Unassembled WGS sequence"/>
</dbReference>
<keyword evidence="2" id="KW-0812">Transmembrane</keyword>
<gene>
    <name evidence="3" type="ORF">ACFSL4_05980</name>
</gene>
<keyword evidence="2" id="KW-1133">Transmembrane helix</keyword>
<dbReference type="RefSeq" id="WP_381079270.1">
    <property type="nucleotide sequence ID" value="NZ_JBHUDX010000013.1"/>
</dbReference>
<proteinExistence type="predicted"/>
<evidence type="ECO:0000256" key="1">
    <source>
        <dbReference type="SAM" id="MobiDB-lite"/>
    </source>
</evidence>
<keyword evidence="4" id="KW-1185">Reference proteome</keyword>
<organism evidence="3 4">
    <name type="scientific">Streptomyces caeni</name>
    <dbReference type="NCBI Taxonomy" id="2307231"/>
    <lineage>
        <taxon>Bacteria</taxon>
        <taxon>Bacillati</taxon>
        <taxon>Actinomycetota</taxon>
        <taxon>Actinomycetes</taxon>
        <taxon>Kitasatosporales</taxon>
        <taxon>Streptomycetaceae</taxon>
        <taxon>Streptomyces</taxon>
    </lineage>
</organism>
<name>A0ABW4IKG0_9ACTN</name>
<protein>
    <submittedName>
        <fullName evidence="3">DUF6343 family protein</fullName>
    </submittedName>
</protein>
<accession>A0ABW4IKG0</accession>
<reference evidence="4" key="1">
    <citation type="journal article" date="2019" name="Int. J. Syst. Evol. Microbiol.">
        <title>The Global Catalogue of Microorganisms (GCM) 10K type strain sequencing project: providing services to taxonomists for standard genome sequencing and annotation.</title>
        <authorList>
            <consortium name="The Broad Institute Genomics Platform"/>
            <consortium name="The Broad Institute Genome Sequencing Center for Infectious Disease"/>
            <person name="Wu L."/>
            <person name="Ma J."/>
        </authorList>
    </citation>
    <scope>NUCLEOTIDE SEQUENCE [LARGE SCALE GENOMIC DNA]</scope>
    <source>
        <strain evidence="4">CGMCC 1.12470</strain>
    </source>
</reference>
<evidence type="ECO:0000256" key="2">
    <source>
        <dbReference type="SAM" id="Phobius"/>
    </source>
</evidence>
<feature type="region of interest" description="Disordered" evidence="1">
    <location>
        <begin position="1"/>
        <end position="50"/>
    </location>
</feature>
<feature type="transmembrane region" description="Helical" evidence="2">
    <location>
        <begin position="60"/>
        <end position="81"/>
    </location>
</feature>
<feature type="transmembrane region" description="Helical" evidence="2">
    <location>
        <begin position="93"/>
        <end position="116"/>
    </location>
</feature>
<evidence type="ECO:0000313" key="3">
    <source>
        <dbReference type="EMBL" id="MFD1657780.1"/>
    </source>
</evidence>